<accession>A0A6L2NY43</accession>
<name>A0A6L2NY43_TANCI</name>
<feature type="coiled-coil region" evidence="1">
    <location>
        <begin position="369"/>
        <end position="408"/>
    </location>
</feature>
<feature type="coiled-coil region" evidence="1">
    <location>
        <begin position="583"/>
        <end position="620"/>
    </location>
</feature>
<dbReference type="AlphaFoldDB" id="A0A6L2NY43"/>
<dbReference type="EMBL" id="BKCJ010010335">
    <property type="protein sequence ID" value="GEU91113.1"/>
    <property type="molecule type" value="Genomic_DNA"/>
</dbReference>
<comment type="caution">
    <text evidence="3">The sequence shown here is derived from an EMBL/GenBank/DDBJ whole genome shotgun (WGS) entry which is preliminary data.</text>
</comment>
<keyword evidence="1" id="KW-0175">Coiled coil</keyword>
<organism evidence="3">
    <name type="scientific">Tanacetum cinerariifolium</name>
    <name type="common">Dalmatian daisy</name>
    <name type="synonym">Chrysanthemum cinerariifolium</name>
    <dbReference type="NCBI Taxonomy" id="118510"/>
    <lineage>
        <taxon>Eukaryota</taxon>
        <taxon>Viridiplantae</taxon>
        <taxon>Streptophyta</taxon>
        <taxon>Embryophyta</taxon>
        <taxon>Tracheophyta</taxon>
        <taxon>Spermatophyta</taxon>
        <taxon>Magnoliopsida</taxon>
        <taxon>eudicotyledons</taxon>
        <taxon>Gunneridae</taxon>
        <taxon>Pentapetalae</taxon>
        <taxon>asterids</taxon>
        <taxon>campanulids</taxon>
        <taxon>Asterales</taxon>
        <taxon>Asteraceae</taxon>
        <taxon>Asteroideae</taxon>
        <taxon>Anthemideae</taxon>
        <taxon>Anthemidinae</taxon>
        <taxon>Tanacetum</taxon>
    </lineage>
</organism>
<evidence type="ECO:0000256" key="2">
    <source>
        <dbReference type="SAM" id="MobiDB-lite"/>
    </source>
</evidence>
<feature type="compositionally biased region" description="Pro residues" evidence="2">
    <location>
        <begin position="103"/>
        <end position="126"/>
    </location>
</feature>
<evidence type="ECO:0000256" key="1">
    <source>
        <dbReference type="SAM" id="Coils"/>
    </source>
</evidence>
<proteinExistence type="predicted"/>
<protein>
    <submittedName>
        <fullName evidence="3">Uncharacterized protein</fullName>
    </submittedName>
</protein>
<feature type="region of interest" description="Disordered" evidence="2">
    <location>
        <begin position="88"/>
        <end position="145"/>
    </location>
</feature>
<gene>
    <name evidence="3" type="ORF">Tci_063091</name>
</gene>
<evidence type="ECO:0000313" key="3">
    <source>
        <dbReference type="EMBL" id="GEU91113.1"/>
    </source>
</evidence>
<reference evidence="3" key="1">
    <citation type="journal article" date="2019" name="Sci. Rep.">
        <title>Draft genome of Tanacetum cinerariifolium, the natural source of mosquito coil.</title>
        <authorList>
            <person name="Yamashiro T."/>
            <person name="Shiraishi A."/>
            <person name="Satake H."/>
            <person name="Nakayama K."/>
        </authorList>
    </citation>
    <scope>NUCLEOTIDE SEQUENCE</scope>
</reference>
<sequence length="721" mass="81844">MQVKQFWTSVSIKKSNDVVRLQALRLDDDDSVDCLPNEEIFAKLARIGYEKPSIKLTFYKAFFSAQWKGGYTLFAGMLVPHQVKDVEDAAEDENANNEVSDKPTPPLPTHVTPPPPPQQEHIPLPPQAGTTQSSPPPEQPPSHDAEISMNLLNQLLETCDSMTKRLEKKRQFKSPGLKRLKKVGTTQRVESLADTEVNAKVLKDTVVQGRLEESQAKVYYLDLENDDKVLSILKTDEAEPAKVEEVIEVVTTAKFMTKVVTTATTPITAASIPKASAPRRRRGLIIQDPKEAITAALSVQSDVKSKDKGKGILVEKPKPLKRQAQIEQDEAFARELEAALNANINWNEARKNIMVYLKKMLGFKMDFFEEKGEKEIEEEESKRKSENIEQKVAKKQKIDEEVEELKTHLQIIPNDEDDVYTKATPLALKMILQVERKYPLTRFTVEQMLNNVRLEVEEESEMSLELLRLMRRQLQEEESVAAIEKVVSAAKLPIINPNEFDLWNMRIEQYFLMTDYSLWEARGTLLIALSDKHQLKFNIQKDAKSLMEAIEKRFGENKETKKVQKTLLKQQYENFTGSSSEILDKIHDRIQKLISQLDILDLEEQSLDDLFNNLKIYEAEVKSSSSTSPTTQNIAFVSSQNTDNTDESVSAVTSVSAASTKVLVFTLPNVDNLSDVVIYSFFASQSNNSQLDNDDLKQIDADDLEEMDLKWQMTGVVFLRT</sequence>